<feature type="domain" description="TIR" evidence="2">
    <location>
        <begin position="16"/>
        <end position="171"/>
    </location>
</feature>
<evidence type="ECO:0000313" key="4">
    <source>
        <dbReference type="Proteomes" id="UP000507222"/>
    </source>
</evidence>
<evidence type="ECO:0000313" key="3">
    <source>
        <dbReference type="EMBL" id="CAB4286320.1"/>
    </source>
</evidence>
<reference evidence="3 4" key="1">
    <citation type="submission" date="2020-05" db="EMBL/GenBank/DDBJ databases">
        <authorList>
            <person name="Campoy J."/>
            <person name="Schneeberger K."/>
            <person name="Spophaly S."/>
        </authorList>
    </citation>
    <scope>NUCLEOTIDE SEQUENCE [LARGE SCALE GENOMIC DNA]</scope>
    <source>
        <strain evidence="3">PruArmRojPasFocal</strain>
    </source>
</reference>
<dbReference type="InterPro" id="IPR000157">
    <property type="entry name" value="TIR_dom"/>
</dbReference>
<sequence>MTEVELRRSIFSHPTCIFKYVLSFRGDDTRKGFIDHLYETLTAQGIVTFKDDPELLKGKAMSRELFTAIEGSRFADIVLSQNYASSTTWCLNELLHLLKFMGAREAVLPIFYDVDPSHVRKQTRSSNSDDKTNVQEWRSALAKMADFSRWNAKNSYTLTSIIFPRKVRNFLGFVYV</sequence>
<evidence type="ECO:0000259" key="2">
    <source>
        <dbReference type="PROSITE" id="PS50104"/>
    </source>
</evidence>
<evidence type="ECO:0000256" key="1">
    <source>
        <dbReference type="ARBA" id="ARBA00023027"/>
    </source>
</evidence>
<keyword evidence="1" id="KW-0520">NAD</keyword>
<dbReference type="Gene3D" id="3.40.50.10140">
    <property type="entry name" value="Toll/interleukin-1 receptor homology (TIR) domain"/>
    <property type="match status" value="1"/>
</dbReference>
<dbReference type="AlphaFoldDB" id="A0A6J5VBC5"/>
<dbReference type="PANTHER" id="PTHR32009:SF121">
    <property type="entry name" value="SIMILAR TO PART OF DISEASE RESISTANCE PROTEIN-RELATED"/>
    <property type="match status" value="1"/>
</dbReference>
<dbReference type="InterPro" id="IPR035897">
    <property type="entry name" value="Toll_tir_struct_dom_sf"/>
</dbReference>
<organism evidence="3 4">
    <name type="scientific">Prunus armeniaca</name>
    <name type="common">Apricot</name>
    <name type="synonym">Armeniaca vulgaris</name>
    <dbReference type="NCBI Taxonomy" id="36596"/>
    <lineage>
        <taxon>Eukaryota</taxon>
        <taxon>Viridiplantae</taxon>
        <taxon>Streptophyta</taxon>
        <taxon>Embryophyta</taxon>
        <taxon>Tracheophyta</taxon>
        <taxon>Spermatophyta</taxon>
        <taxon>Magnoliopsida</taxon>
        <taxon>eudicotyledons</taxon>
        <taxon>Gunneridae</taxon>
        <taxon>Pentapetalae</taxon>
        <taxon>rosids</taxon>
        <taxon>fabids</taxon>
        <taxon>Rosales</taxon>
        <taxon>Rosaceae</taxon>
        <taxon>Amygdaloideae</taxon>
        <taxon>Amygdaleae</taxon>
        <taxon>Prunus</taxon>
    </lineage>
</organism>
<proteinExistence type="predicted"/>
<dbReference type="PROSITE" id="PS50104">
    <property type="entry name" value="TIR"/>
    <property type="match status" value="1"/>
</dbReference>
<dbReference type="SUPFAM" id="SSF52200">
    <property type="entry name" value="Toll/Interleukin receptor TIR domain"/>
    <property type="match status" value="1"/>
</dbReference>
<name>A0A6J5VBC5_PRUAR</name>
<dbReference type="EMBL" id="CAEKDK010000007">
    <property type="protein sequence ID" value="CAB4286320.1"/>
    <property type="molecule type" value="Genomic_DNA"/>
</dbReference>
<gene>
    <name evidence="3" type="ORF">CURHAP_LOCUS43383</name>
</gene>
<dbReference type="Proteomes" id="UP000507222">
    <property type="component" value="Unassembled WGS sequence"/>
</dbReference>
<dbReference type="GO" id="GO:0007165">
    <property type="term" value="P:signal transduction"/>
    <property type="evidence" value="ECO:0007669"/>
    <property type="project" value="InterPro"/>
</dbReference>
<accession>A0A6J5VBC5</accession>
<dbReference type="PANTHER" id="PTHR32009">
    <property type="entry name" value="TMV RESISTANCE PROTEIN N-LIKE"/>
    <property type="match status" value="1"/>
</dbReference>
<dbReference type="SMART" id="SM00255">
    <property type="entry name" value="TIR"/>
    <property type="match status" value="1"/>
</dbReference>
<dbReference type="Pfam" id="PF01582">
    <property type="entry name" value="TIR"/>
    <property type="match status" value="1"/>
</dbReference>
<protein>
    <recommendedName>
        <fullName evidence="2">TIR domain-containing protein</fullName>
    </recommendedName>
</protein>